<keyword evidence="2" id="KW-1185">Reference proteome</keyword>
<organism evidence="1 2">
    <name type="scientific">Phytophthora megakarya</name>
    <dbReference type="NCBI Taxonomy" id="4795"/>
    <lineage>
        <taxon>Eukaryota</taxon>
        <taxon>Sar</taxon>
        <taxon>Stramenopiles</taxon>
        <taxon>Oomycota</taxon>
        <taxon>Peronosporomycetes</taxon>
        <taxon>Peronosporales</taxon>
        <taxon>Peronosporaceae</taxon>
        <taxon>Phytophthora</taxon>
    </lineage>
</organism>
<comment type="caution">
    <text evidence="1">The sequence shown here is derived from an EMBL/GenBank/DDBJ whole genome shotgun (WGS) entry which is preliminary data.</text>
</comment>
<reference evidence="2" key="1">
    <citation type="submission" date="2017-03" db="EMBL/GenBank/DDBJ databases">
        <title>Phytopthora megakarya and P. palmivora, two closely related causual agents of cacao black pod achieved similar genome size and gene model numbers by different mechanisms.</title>
        <authorList>
            <person name="Ali S."/>
            <person name="Shao J."/>
            <person name="Larry D.J."/>
            <person name="Kronmiller B."/>
            <person name="Shen D."/>
            <person name="Strem M.D."/>
            <person name="Melnick R.L."/>
            <person name="Guiltinan M.J."/>
            <person name="Tyler B.M."/>
            <person name="Meinhardt L.W."/>
            <person name="Bailey B.A."/>
        </authorList>
    </citation>
    <scope>NUCLEOTIDE SEQUENCE [LARGE SCALE GENOMIC DNA]</scope>
    <source>
        <strain evidence="2">zdho120</strain>
    </source>
</reference>
<evidence type="ECO:0000313" key="1">
    <source>
        <dbReference type="EMBL" id="OWZ15907.1"/>
    </source>
</evidence>
<protein>
    <submittedName>
        <fullName evidence="1">Uncharacterized protein</fullName>
    </submittedName>
</protein>
<dbReference type="AlphaFoldDB" id="A0A225WFW4"/>
<gene>
    <name evidence="1" type="ORF">PHMEG_00010378</name>
</gene>
<proteinExistence type="predicted"/>
<name>A0A225WFW4_9STRA</name>
<evidence type="ECO:0000313" key="2">
    <source>
        <dbReference type="Proteomes" id="UP000198211"/>
    </source>
</evidence>
<dbReference type="Proteomes" id="UP000198211">
    <property type="component" value="Unassembled WGS sequence"/>
</dbReference>
<sequence length="224" mass="24856">MEAVVALETLGVDLLRTNTHKKATLLEWSMLMRHIICGIEEKTGLPMPAIYDEAQAVELFNTGYQTQSDHVINRRRPEHTNSQVRSICPILALAIYWATTMFDADENRLFPGSGQYDRFRKCLQRLLVDVVVAAELRRREVISNGLGTHSMRKEAATYCASGSTACPSSTASLGGVHNTYLRYGSAGDMHVGRTVAGLPSGSYEFAICHHISNNKIHGYTVELR</sequence>
<accession>A0A225WFW4</accession>
<dbReference type="EMBL" id="NBNE01001031">
    <property type="protein sequence ID" value="OWZ15907.1"/>
    <property type="molecule type" value="Genomic_DNA"/>
</dbReference>